<name>A0ABT0XAN2_9ACTN</name>
<feature type="domain" description="Aminoglycoside phosphotransferase" evidence="8">
    <location>
        <begin position="51"/>
        <end position="252"/>
    </location>
</feature>
<keyword evidence="5 7" id="KW-0067">ATP-binding</keyword>
<keyword evidence="10" id="KW-1185">Reference proteome</keyword>
<dbReference type="PANTHER" id="PTHR21310">
    <property type="entry name" value="AMINOGLYCOSIDE PHOSPHOTRANSFERASE-RELATED-RELATED"/>
    <property type="match status" value="1"/>
</dbReference>
<evidence type="ECO:0000256" key="5">
    <source>
        <dbReference type="ARBA" id="ARBA00022840"/>
    </source>
</evidence>
<dbReference type="Pfam" id="PF01636">
    <property type="entry name" value="APH"/>
    <property type="match status" value="1"/>
</dbReference>
<evidence type="ECO:0000256" key="1">
    <source>
        <dbReference type="ARBA" id="ARBA00006219"/>
    </source>
</evidence>
<keyword evidence="6 7" id="KW-0046">Antibiotic resistance</keyword>
<dbReference type="SUPFAM" id="SSF56112">
    <property type="entry name" value="Protein kinase-like (PK-like)"/>
    <property type="match status" value="1"/>
</dbReference>
<keyword evidence="2 7" id="KW-0808">Transferase</keyword>
<comment type="similarity">
    <text evidence="1 7">Belongs to the aminoglycoside phosphotransferase family.</text>
</comment>
<dbReference type="Gene3D" id="3.90.1200.10">
    <property type="match status" value="1"/>
</dbReference>
<dbReference type="InterPro" id="IPR002575">
    <property type="entry name" value="Aminoglycoside_PTrfase"/>
</dbReference>
<accession>A0ABT0XAN2</accession>
<protein>
    <submittedName>
        <fullName evidence="9">Aminoglycoside 3'-phosphotransferase</fullName>
    </submittedName>
</protein>
<evidence type="ECO:0000256" key="3">
    <source>
        <dbReference type="ARBA" id="ARBA00022741"/>
    </source>
</evidence>
<dbReference type="PIRSF" id="PIRSF000706">
    <property type="entry name" value="Kanamycin_kin"/>
    <property type="match status" value="1"/>
</dbReference>
<dbReference type="InterPro" id="IPR051678">
    <property type="entry name" value="AGP_Transferase"/>
</dbReference>
<dbReference type="Proteomes" id="UP001167160">
    <property type="component" value="Unassembled WGS sequence"/>
</dbReference>
<dbReference type="CDD" id="cd05150">
    <property type="entry name" value="APH"/>
    <property type="match status" value="1"/>
</dbReference>
<reference evidence="9" key="1">
    <citation type="journal article" date="2023" name="Int. J. Syst. Evol. Microbiol.">
        <title>Streptomyces meridianus sp. nov. isolated from brackish water of the Tagus estuary in Alcochete, Portugal.</title>
        <authorList>
            <person name="Santos J.D.N."/>
            <person name="Klimek D."/>
            <person name="Calusinska M."/>
            <person name="Lobo Da Cunha A."/>
            <person name="Catita J."/>
            <person name="Goncalves H."/>
            <person name="Gonzalez I."/>
            <person name="Reyes F."/>
            <person name="Lage O.M."/>
        </authorList>
    </citation>
    <scope>NUCLEOTIDE SEQUENCE</scope>
    <source>
        <strain evidence="9">MTZ3.1</strain>
    </source>
</reference>
<organism evidence="9 10">
    <name type="scientific">Streptomyces meridianus</name>
    <dbReference type="NCBI Taxonomy" id="2938945"/>
    <lineage>
        <taxon>Bacteria</taxon>
        <taxon>Bacillati</taxon>
        <taxon>Actinomycetota</taxon>
        <taxon>Actinomycetes</taxon>
        <taxon>Kitasatosporales</taxon>
        <taxon>Streptomycetaceae</taxon>
        <taxon>Streptomyces</taxon>
    </lineage>
</organism>
<gene>
    <name evidence="9" type="ORF">M1E25_19860</name>
</gene>
<dbReference type="PANTHER" id="PTHR21310:SF41">
    <property type="entry name" value="3'-PHOSPHOTRANSFERASE, PUTATIVE-RELATED"/>
    <property type="match status" value="1"/>
</dbReference>
<evidence type="ECO:0000256" key="6">
    <source>
        <dbReference type="ARBA" id="ARBA00023251"/>
    </source>
</evidence>
<dbReference type="InterPro" id="IPR024165">
    <property type="entry name" value="Kan/Strep_kinase"/>
</dbReference>
<keyword evidence="4 7" id="KW-0418">Kinase</keyword>
<evidence type="ECO:0000313" key="10">
    <source>
        <dbReference type="Proteomes" id="UP001167160"/>
    </source>
</evidence>
<dbReference type="InterPro" id="IPR011009">
    <property type="entry name" value="Kinase-like_dom_sf"/>
</dbReference>
<comment type="caution">
    <text evidence="9">The sequence shown here is derived from an EMBL/GenBank/DDBJ whole genome shotgun (WGS) entry which is preliminary data.</text>
</comment>
<evidence type="ECO:0000256" key="4">
    <source>
        <dbReference type="ARBA" id="ARBA00022777"/>
    </source>
</evidence>
<sequence>MRLPDALGTGLVFIREEEVTVGLSGAAVHRLLDADGVPVAYAKAAGPQVPDLQDELRAEADRLVWLHGRGVAVPELLAFDVIDGTAWLLTRAVAGTPASGPWPAGDRDAVVVQLAECLHTLHAVDRTGCPFDRSLPVALEHAASRTEAGMVDRSWRERGADDRPATTLLGELTAAVEQFGPDDLVVSHGDFCLPNVLLRPDGPAALVDLGRAGVADRHSDVADLLRSLRNAELNPQFGESYAQLFLDAYGRDGLSEERLRVHDLVERFFWPVSRQPGPAGPVAP</sequence>
<keyword evidence="3 7" id="KW-0547">Nucleotide-binding</keyword>
<dbReference type="Gene3D" id="3.30.200.20">
    <property type="entry name" value="Phosphorylase Kinase, domain 1"/>
    <property type="match status" value="1"/>
</dbReference>
<dbReference type="RefSeq" id="WP_251417551.1">
    <property type="nucleotide sequence ID" value="NZ_JAMQGM010000043.1"/>
</dbReference>
<evidence type="ECO:0000256" key="2">
    <source>
        <dbReference type="ARBA" id="ARBA00022679"/>
    </source>
</evidence>
<evidence type="ECO:0000256" key="7">
    <source>
        <dbReference type="PIRNR" id="PIRNR000706"/>
    </source>
</evidence>
<evidence type="ECO:0000259" key="8">
    <source>
        <dbReference type="Pfam" id="PF01636"/>
    </source>
</evidence>
<evidence type="ECO:0000313" key="9">
    <source>
        <dbReference type="EMBL" id="MCM2579577.1"/>
    </source>
</evidence>
<dbReference type="EMBL" id="JAMQGM010000043">
    <property type="protein sequence ID" value="MCM2579577.1"/>
    <property type="molecule type" value="Genomic_DNA"/>
</dbReference>
<proteinExistence type="inferred from homology"/>